<name>A0A841P9J4_9HYPH</name>
<evidence type="ECO:0000313" key="1">
    <source>
        <dbReference type="EMBL" id="MBB6409478.1"/>
    </source>
</evidence>
<evidence type="ECO:0000313" key="2">
    <source>
        <dbReference type="Proteomes" id="UP000556329"/>
    </source>
</evidence>
<reference evidence="1 2" key="1">
    <citation type="submission" date="2020-08" db="EMBL/GenBank/DDBJ databases">
        <title>Genomic Encyclopedia of Type Strains, Phase IV (KMG-IV): sequencing the most valuable type-strain genomes for metagenomic binning, comparative biology and taxonomic classification.</title>
        <authorList>
            <person name="Goeker M."/>
        </authorList>
    </citation>
    <scope>NUCLEOTIDE SEQUENCE [LARGE SCALE GENOMIC DNA]</scope>
    <source>
        <strain evidence="1 2">DSM 100039</strain>
    </source>
</reference>
<dbReference type="EMBL" id="JACHEF010000002">
    <property type="protein sequence ID" value="MBB6409478.1"/>
    <property type="molecule type" value="Genomic_DNA"/>
</dbReference>
<gene>
    <name evidence="1" type="ORF">HNQ71_002143</name>
</gene>
<comment type="caution">
    <text evidence="1">The sequence shown here is derived from an EMBL/GenBank/DDBJ whole genome shotgun (WGS) entry which is preliminary data.</text>
</comment>
<protein>
    <submittedName>
        <fullName evidence="1">Uncharacterized protein</fullName>
    </submittedName>
</protein>
<accession>A0A841P9J4</accession>
<dbReference type="AlphaFoldDB" id="A0A841P9J4"/>
<sequence>MAKASAEVAVSAFNQPANIVIACEFWRLRRADSQYRPTSTVQSKGCTNWAEQSSRLNIEIGSSATPAPWTAAFAMVTDESKTMPLIGGQWHPAVSNQRSHSSSL</sequence>
<organism evidence="1 2">
    <name type="scientific">Mesorhizobium sangaii</name>
    <dbReference type="NCBI Taxonomy" id="505389"/>
    <lineage>
        <taxon>Bacteria</taxon>
        <taxon>Pseudomonadati</taxon>
        <taxon>Pseudomonadota</taxon>
        <taxon>Alphaproteobacteria</taxon>
        <taxon>Hyphomicrobiales</taxon>
        <taxon>Phyllobacteriaceae</taxon>
        <taxon>Mesorhizobium</taxon>
    </lineage>
</organism>
<dbReference type="Proteomes" id="UP000556329">
    <property type="component" value="Unassembled WGS sequence"/>
</dbReference>
<proteinExistence type="predicted"/>
<dbReference type="PROSITE" id="PS51257">
    <property type="entry name" value="PROKAR_LIPOPROTEIN"/>
    <property type="match status" value="1"/>
</dbReference>
<keyword evidence="2" id="KW-1185">Reference proteome</keyword>